<protein>
    <submittedName>
        <fullName evidence="1">Uncharacterized protein</fullName>
    </submittedName>
</protein>
<accession>A0A1G8AYP6</accession>
<keyword evidence="2" id="KW-1185">Reference proteome</keyword>
<evidence type="ECO:0000313" key="1">
    <source>
        <dbReference type="EMBL" id="SDH26068.1"/>
    </source>
</evidence>
<name>A0A1G8AYP6_9BACI</name>
<dbReference type="Proteomes" id="UP000199163">
    <property type="component" value="Unassembled WGS sequence"/>
</dbReference>
<gene>
    <name evidence="1" type="ORF">SAMN05192534_10373</name>
</gene>
<dbReference type="AlphaFoldDB" id="A0A1G8AYP6"/>
<dbReference type="EMBL" id="FNDK01000003">
    <property type="protein sequence ID" value="SDH26068.1"/>
    <property type="molecule type" value="Genomic_DNA"/>
</dbReference>
<organism evidence="1 2">
    <name type="scientific">Alteribacillus persepolensis</name>
    <dbReference type="NCBI Taxonomy" id="568899"/>
    <lineage>
        <taxon>Bacteria</taxon>
        <taxon>Bacillati</taxon>
        <taxon>Bacillota</taxon>
        <taxon>Bacilli</taxon>
        <taxon>Bacillales</taxon>
        <taxon>Bacillaceae</taxon>
        <taxon>Alteribacillus</taxon>
    </lineage>
</organism>
<dbReference type="OrthoDB" id="2970899at2"/>
<reference evidence="1 2" key="1">
    <citation type="submission" date="2016-10" db="EMBL/GenBank/DDBJ databases">
        <authorList>
            <person name="de Groot N.N."/>
        </authorList>
    </citation>
    <scope>NUCLEOTIDE SEQUENCE [LARGE SCALE GENOMIC DNA]</scope>
    <source>
        <strain evidence="1 2">DSM 21632</strain>
    </source>
</reference>
<dbReference type="RefSeq" id="WP_091271660.1">
    <property type="nucleotide sequence ID" value="NZ_FNDK01000003.1"/>
</dbReference>
<sequence length="69" mass="7905">MTTTEKPKEKYLIIAVDQNGNEVGLESYAQNPSEPEITFTSKEQARTFYDVVKEDLSLYSVKMLKIQDT</sequence>
<evidence type="ECO:0000313" key="2">
    <source>
        <dbReference type="Proteomes" id="UP000199163"/>
    </source>
</evidence>
<proteinExistence type="predicted"/>